<comment type="caution">
    <text evidence="6">The sequence shown here is derived from an EMBL/GenBank/DDBJ whole genome shotgun (WGS) entry which is preliminary data.</text>
</comment>
<name>A0AAV0DBA8_9ASTE</name>
<feature type="region of interest" description="Disordered" evidence="3">
    <location>
        <begin position="796"/>
        <end position="883"/>
    </location>
</feature>
<dbReference type="InterPro" id="IPR011989">
    <property type="entry name" value="ARM-like"/>
</dbReference>
<protein>
    <recommendedName>
        <fullName evidence="8">Serine/threonine-protein phosphatase 4 regulatory subunit 3-like central domain-containing protein</fullName>
    </recommendedName>
</protein>
<reference evidence="6" key="1">
    <citation type="submission" date="2022-07" db="EMBL/GenBank/DDBJ databases">
        <authorList>
            <person name="Macas J."/>
            <person name="Novak P."/>
            <person name="Neumann P."/>
        </authorList>
    </citation>
    <scope>NUCLEOTIDE SEQUENCE</scope>
</reference>
<sequence length="883" mass="99447">MGAQEKTPTESNPLQRVKVYRLNDDAKWDDQGTGHVTVDYLEVPRSEEVGLLVVDEADNETLLLHRISSEDIYRKQEDTIISWRDPEYSTELALSFQETTGCAHIWQQICSVQRNMQINNLNISGDRYHTINSELRELPAVEISNLPLILKAVMESGIADQLHMMELMLHDEDFFRKLMSLFRICEDLEDMDSLHILFKIVKGIIFLNSSQIFEKILGDELIMDIIGCLEYDPDVTHVHHRNFLKQNVVFKEAVPIKDPVLLSKIHQTYRVGYMKDVILPRALDDATATTLANVIHSNNAFVISVLKDDNTFIHELFAKLKSSTVSGESKKNLVRFLHEFCTSSKSLQMVQQLRLFKDLVNEGIFDIVSDVLQSQDKKLILTGTDILILFMNQDPNLLRSYVTRPEGLSLFGLLVKGMLTDFGDDMHCQFLEILRSLLDSYTSGSQRDNIVDIFYEKHVGQLIDAITSSCPPNNNSQIAINSLSYCEGAEKQSSVKPEILLNICDLLCFCIVHHPYRIKCSFLLNNVIEKVLLLTGRREKYLVVSAVRFMRTLISRNDEHVMNHIVRNNLLKPVVDAFVANGCRYNLLNSAVLELFEYIRKPETLKMLLKYLVDTFWDQLVKFDNFSSIQSLKLKYDQVHDTSGGRTVSNVINSRKRGDERALEKEEEDYFNQDSDDEDSASVSVSNAKQRTQPRRVLANNGSALSHTAVRSGGLVDYDDDEDDEDYRPPPKKQSGPSNEDGGVESFPLKRKLCSKEEPISKRVHRAASKTSKSRNSVFAALCSTLSQAVLPTNNKTANIASGGDLASTSDAKESTTEASREKSCGDSDCNGSSETKSSVDKDAVSSPAAFSQGLSSNSPDNNNRQFREMQPKSSPEMAVNGS</sequence>
<dbReference type="Pfam" id="PF22972">
    <property type="entry name" value="EVH1_PP4R3"/>
    <property type="match status" value="1"/>
</dbReference>
<keyword evidence="2" id="KW-0539">Nucleus</keyword>
<organism evidence="6 7">
    <name type="scientific">Cuscuta epithymum</name>
    <dbReference type="NCBI Taxonomy" id="186058"/>
    <lineage>
        <taxon>Eukaryota</taxon>
        <taxon>Viridiplantae</taxon>
        <taxon>Streptophyta</taxon>
        <taxon>Embryophyta</taxon>
        <taxon>Tracheophyta</taxon>
        <taxon>Spermatophyta</taxon>
        <taxon>Magnoliopsida</taxon>
        <taxon>eudicotyledons</taxon>
        <taxon>Gunneridae</taxon>
        <taxon>Pentapetalae</taxon>
        <taxon>asterids</taxon>
        <taxon>lamiids</taxon>
        <taxon>Solanales</taxon>
        <taxon>Convolvulaceae</taxon>
        <taxon>Cuscuteae</taxon>
        <taxon>Cuscuta</taxon>
        <taxon>Cuscuta subgen. Cuscuta</taxon>
    </lineage>
</organism>
<dbReference type="Gene3D" id="1.25.10.10">
    <property type="entry name" value="Leucine-rich Repeat Variant"/>
    <property type="match status" value="1"/>
</dbReference>
<evidence type="ECO:0000256" key="2">
    <source>
        <dbReference type="ARBA" id="ARBA00023242"/>
    </source>
</evidence>
<feature type="compositionally biased region" description="Basic and acidic residues" evidence="3">
    <location>
        <begin position="811"/>
        <end position="826"/>
    </location>
</feature>
<dbReference type="EMBL" id="CAMAPF010000084">
    <property type="protein sequence ID" value="CAH9095629.1"/>
    <property type="molecule type" value="Genomic_DNA"/>
</dbReference>
<evidence type="ECO:0000259" key="4">
    <source>
        <dbReference type="Pfam" id="PF04802"/>
    </source>
</evidence>
<dbReference type="InterPro" id="IPR006887">
    <property type="entry name" value="P4R3-like_central_dom"/>
</dbReference>
<evidence type="ECO:0000256" key="1">
    <source>
        <dbReference type="ARBA" id="ARBA00004123"/>
    </source>
</evidence>
<proteinExistence type="predicted"/>
<evidence type="ECO:0000313" key="7">
    <source>
        <dbReference type="Proteomes" id="UP001152523"/>
    </source>
</evidence>
<gene>
    <name evidence="6" type="ORF">CEPIT_LOCUS13347</name>
</gene>
<feature type="region of interest" description="Disordered" evidence="3">
    <location>
        <begin position="641"/>
        <end position="776"/>
    </location>
</feature>
<dbReference type="AlphaFoldDB" id="A0AAV0DBA8"/>
<evidence type="ECO:0000313" key="6">
    <source>
        <dbReference type="EMBL" id="CAH9095629.1"/>
    </source>
</evidence>
<dbReference type="Gene3D" id="2.30.29.30">
    <property type="entry name" value="Pleckstrin-homology domain (PH domain)/Phosphotyrosine-binding domain (PTB)"/>
    <property type="match status" value="1"/>
</dbReference>
<feature type="domain" description="Serine/threonine-protein phosphatase 4 regulatory subunit 3-like central" evidence="4">
    <location>
        <begin position="160"/>
        <end position="638"/>
    </location>
</feature>
<dbReference type="GO" id="GO:0005654">
    <property type="term" value="C:nucleoplasm"/>
    <property type="evidence" value="ECO:0007669"/>
    <property type="project" value="TreeGrafter"/>
</dbReference>
<dbReference type="Pfam" id="PF04802">
    <property type="entry name" value="PP4R3"/>
    <property type="match status" value="1"/>
</dbReference>
<accession>A0AAV0DBA8</accession>
<dbReference type="SUPFAM" id="SSF50729">
    <property type="entry name" value="PH domain-like"/>
    <property type="match status" value="1"/>
</dbReference>
<dbReference type="SUPFAM" id="SSF48371">
    <property type="entry name" value="ARM repeat"/>
    <property type="match status" value="1"/>
</dbReference>
<evidence type="ECO:0008006" key="8">
    <source>
        <dbReference type="Google" id="ProtNLM"/>
    </source>
</evidence>
<feature type="compositionally biased region" description="Polar residues" evidence="3">
    <location>
        <begin position="644"/>
        <end position="653"/>
    </location>
</feature>
<comment type="subcellular location">
    <subcellularLocation>
        <location evidence="1">Nucleus</location>
    </subcellularLocation>
</comment>
<dbReference type="InterPro" id="IPR016024">
    <property type="entry name" value="ARM-type_fold"/>
</dbReference>
<dbReference type="GO" id="GO:0072542">
    <property type="term" value="F:protein phosphatase activator activity"/>
    <property type="evidence" value="ECO:0007669"/>
    <property type="project" value="TreeGrafter"/>
</dbReference>
<dbReference type="Proteomes" id="UP001152523">
    <property type="component" value="Unassembled WGS sequence"/>
</dbReference>
<dbReference type="InterPro" id="IPR055236">
    <property type="entry name" value="EVH1_PP4R3"/>
</dbReference>
<dbReference type="GO" id="GO:0030289">
    <property type="term" value="C:protein phosphatase 4 complex"/>
    <property type="evidence" value="ECO:0007669"/>
    <property type="project" value="TreeGrafter"/>
</dbReference>
<dbReference type="InterPro" id="IPR051137">
    <property type="entry name" value="PP4R3-like"/>
</dbReference>
<evidence type="ECO:0000256" key="3">
    <source>
        <dbReference type="SAM" id="MobiDB-lite"/>
    </source>
</evidence>
<feature type="compositionally biased region" description="Polar residues" evidence="3">
    <location>
        <begin position="849"/>
        <end position="865"/>
    </location>
</feature>
<dbReference type="PANTHER" id="PTHR23318:SF0">
    <property type="entry name" value="SERINE_THREONINE-PROTEIN PHOSPHATASE 4 REGULATORY SUBUNIT 3"/>
    <property type="match status" value="1"/>
</dbReference>
<dbReference type="InterPro" id="IPR011993">
    <property type="entry name" value="PH-like_dom_sf"/>
</dbReference>
<dbReference type="PANTHER" id="PTHR23318">
    <property type="entry name" value="ATP SYNTHASE GAMMA-RELATED"/>
    <property type="match status" value="1"/>
</dbReference>
<keyword evidence="7" id="KW-1185">Reference proteome</keyword>
<feature type="compositionally biased region" description="Acidic residues" evidence="3">
    <location>
        <begin position="665"/>
        <end position="680"/>
    </location>
</feature>
<feature type="domain" description="PP4R3 EVH1-like" evidence="5">
    <location>
        <begin position="15"/>
        <end position="116"/>
    </location>
</feature>
<evidence type="ECO:0000259" key="5">
    <source>
        <dbReference type="Pfam" id="PF22972"/>
    </source>
</evidence>
<feature type="compositionally biased region" description="Acidic residues" evidence="3">
    <location>
        <begin position="717"/>
        <end position="726"/>
    </location>
</feature>